<protein>
    <submittedName>
        <fullName evidence="1">Uncharacterized protein</fullName>
    </submittedName>
</protein>
<dbReference type="HOGENOM" id="CLU_2354718_0_0_6"/>
<dbReference type="Proteomes" id="UP000003880">
    <property type="component" value="Unassembled WGS sequence"/>
</dbReference>
<comment type="caution">
    <text evidence="1">The sequence shown here is derived from an EMBL/GenBank/DDBJ whole genome shotgun (WGS) entry which is preliminary data.</text>
</comment>
<dbReference type="AlphaFoldDB" id="D4BK68"/>
<name>D4BK68_9ENTR</name>
<proteinExistence type="predicted"/>
<dbReference type="EMBL" id="ABWL02000026">
    <property type="protein sequence ID" value="EFE05711.1"/>
    <property type="molecule type" value="Genomic_DNA"/>
</dbReference>
<evidence type="ECO:0000313" key="1">
    <source>
        <dbReference type="EMBL" id="EFE05711.1"/>
    </source>
</evidence>
<accession>D4BK68</accession>
<reference evidence="1 2" key="1">
    <citation type="submission" date="2010-02" db="EMBL/GenBank/DDBJ databases">
        <authorList>
            <person name="Weinstock G."/>
            <person name="Sodergren E."/>
            <person name="Clifton S."/>
            <person name="Fulton L."/>
            <person name="Fulton B."/>
            <person name="Courtney L."/>
            <person name="Fronick C."/>
            <person name="Harrison M."/>
            <person name="Strong C."/>
            <person name="Farmer C."/>
            <person name="Delahaunty K."/>
            <person name="Markovic C."/>
            <person name="Hall O."/>
            <person name="Minx P."/>
            <person name="Tomlinson C."/>
            <person name="Mitreva M."/>
            <person name="Nelson J."/>
            <person name="Hou S."/>
            <person name="Wollam A."/>
            <person name="Pepin K.H."/>
            <person name="Johnson M."/>
            <person name="Bhonagiri V."/>
            <person name="Zhang X."/>
            <person name="Suruliraj S."/>
            <person name="Warren W."/>
            <person name="Chinwalla A."/>
            <person name="Mardis E.R."/>
            <person name="Wilson R.K."/>
        </authorList>
    </citation>
    <scope>NUCLEOTIDE SEQUENCE [LARGE SCALE GENOMIC DNA]</scope>
    <source>
        <strain evidence="1 2">ATCC 29220</strain>
    </source>
</reference>
<sequence>MTNLVEIRRRIFVGWRLTPYPTYNTSNIIKLCTFRSPGKALAATGQFHKIEIRRRILVGWRLTHYPTYNTSNIIKLCTFRSPGKALAAPGNSTRLR</sequence>
<organism evidence="1 2">
    <name type="scientific">Citrobacter youngae ATCC 29220</name>
    <dbReference type="NCBI Taxonomy" id="500640"/>
    <lineage>
        <taxon>Bacteria</taxon>
        <taxon>Pseudomonadati</taxon>
        <taxon>Pseudomonadota</taxon>
        <taxon>Gammaproteobacteria</taxon>
        <taxon>Enterobacterales</taxon>
        <taxon>Enterobacteriaceae</taxon>
        <taxon>Citrobacter</taxon>
        <taxon>Citrobacter freundii complex</taxon>
    </lineage>
</organism>
<gene>
    <name evidence="1" type="ORF">CIT292_10684</name>
</gene>
<evidence type="ECO:0000313" key="2">
    <source>
        <dbReference type="Proteomes" id="UP000003880"/>
    </source>
</evidence>